<sequence>MLLKCEFSSFLWMLISLYTQYDVTMLCFFMPKPVNIYI</sequence>
<dbReference type="AlphaFoldDB" id="A0A0E9QHL1"/>
<dbReference type="EMBL" id="GBXM01092590">
    <property type="protein sequence ID" value="JAH15987.1"/>
    <property type="molecule type" value="Transcribed_RNA"/>
</dbReference>
<evidence type="ECO:0000313" key="2">
    <source>
        <dbReference type="EMBL" id="JAH15987.1"/>
    </source>
</evidence>
<accession>A0A0E9QHL1</accession>
<reference evidence="2" key="2">
    <citation type="journal article" date="2015" name="Fish Shellfish Immunol.">
        <title>Early steps in the European eel (Anguilla anguilla)-Vibrio vulnificus interaction in the gills: Role of the RtxA13 toxin.</title>
        <authorList>
            <person name="Callol A."/>
            <person name="Pajuelo D."/>
            <person name="Ebbesson L."/>
            <person name="Teles M."/>
            <person name="MacKenzie S."/>
            <person name="Amaro C."/>
        </authorList>
    </citation>
    <scope>NUCLEOTIDE SEQUENCE</scope>
</reference>
<keyword evidence="1" id="KW-0812">Transmembrane</keyword>
<reference evidence="2" key="1">
    <citation type="submission" date="2014-11" db="EMBL/GenBank/DDBJ databases">
        <authorList>
            <person name="Amaro Gonzalez C."/>
        </authorList>
    </citation>
    <scope>NUCLEOTIDE SEQUENCE</scope>
</reference>
<name>A0A0E9QHL1_ANGAN</name>
<proteinExistence type="predicted"/>
<keyword evidence="1" id="KW-0472">Membrane</keyword>
<protein>
    <submittedName>
        <fullName evidence="2">Uncharacterized protein</fullName>
    </submittedName>
</protein>
<evidence type="ECO:0000256" key="1">
    <source>
        <dbReference type="SAM" id="Phobius"/>
    </source>
</evidence>
<keyword evidence="1" id="KW-1133">Transmembrane helix</keyword>
<organism evidence="2">
    <name type="scientific">Anguilla anguilla</name>
    <name type="common">European freshwater eel</name>
    <name type="synonym">Muraena anguilla</name>
    <dbReference type="NCBI Taxonomy" id="7936"/>
    <lineage>
        <taxon>Eukaryota</taxon>
        <taxon>Metazoa</taxon>
        <taxon>Chordata</taxon>
        <taxon>Craniata</taxon>
        <taxon>Vertebrata</taxon>
        <taxon>Euteleostomi</taxon>
        <taxon>Actinopterygii</taxon>
        <taxon>Neopterygii</taxon>
        <taxon>Teleostei</taxon>
        <taxon>Anguilliformes</taxon>
        <taxon>Anguillidae</taxon>
        <taxon>Anguilla</taxon>
    </lineage>
</organism>
<feature type="transmembrane region" description="Helical" evidence="1">
    <location>
        <begin position="12"/>
        <end position="30"/>
    </location>
</feature>